<dbReference type="Proteomes" id="UP000284706">
    <property type="component" value="Unassembled WGS sequence"/>
</dbReference>
<dbReference type="Gene3D" id="3.40.50.150">
    <property type="entry name" value="Vaccinia Virus protein VP39"/>
    <property type="match status" value="1"/>
</dbReference>
<evidence type="ECO:0000313" key="2">
    <source>
        <dbReference type="Proteomes" id="UP000284706"/>
    </source>
</evidence>
<keyword evidence="2" id="KW-1185">Reference proteome</keyword>
<dbReference type="Pfam" id="PF10294">
    <property type="entry name" value="Methyltransf_16"/>
    <property type="match status" value="1"/>
</dbReference>
<dbReference type="GO" id="GO:0005829">
    <property type="term" value="C:cytosol"/>
    <property type="evidence" value="ECO:0007669"/>
    <property type="project" value="TreeGrafter"/>
</dbReference>
<sequence>MPNDFPVPRNPNFPVDLRIQPSRPPAYSTDHPIDETNFGPVAQERAIREYGIAGRVWEAAYMMNLYICPSSHMEFDPPFIDVSTESKPLSLIELGSGTGIVASHLARLLKPGRDRLIVTDLPEVCPLLEGNLEHVKLQLNREFPNTLLIRPLSWGKTRDIQALTFELSPSKPDGSISGFLTHIICSDLVYFPELLAPLLRTLLHLSTPNFPLPNLQNKGNIGDCSPTILMSYKIRSLAKEAPFWSAFGLWFDFRPVLFRETTPSVGEWQRFGLNFGDTSFLFIACRRPDSFGWQIPDSDQDLLGGVGANGTASRKCDDTFENLLLMGLAE</sequence>
<gene>
    <name evidence="1" type="ORF">CVT26_001962</name>
</gene>
<evidence type="ECO:0000313" key="1">
    <source>
        <dbReference type="EMBL" id="PPQ64564.1"/>
    </source>
</evidence>
<protein>
    <recommendedName>
        <fullName evidence="3">Methyltransferase domain-containing protein</fullName>
    </recommendedName>
</protein>
<dbReference type="GO" id="GO:0032991">
    <property type="term" value="C:protein-containing complex"/>
    <property type="evidence" value="ECO:0007669"/>
    <property type="project" value="TreeGrafter"/>
</dbReference>
<reference evidence="1 2" key="1">
    <citation type="journal article" date="2018" name="Evol. Lett.">
        <title>Horizontal gene cluster transfer increased hallucinogenic mushroom diversity.</title>
        <authorList>
            <person name="Reynolds H.T."/>
            <person name="Vijayakumar V."/>
            <person name="Gluck-Thaler E."/>
            <person name="Korotkin H.B."/>
            <person name="Matheny P.B."/>
            <person name="Slot J.C."/>
        </authorList>
    </citation>
    <scope>NUCLEOTIDE SEQUENCE [LARGE SCALE GENOMIC DNA]</scope>
    <source>
        <strain evidence="1 2">SRW20</strain>
    </source>
</reference>
<dbReference type="PANTHER" id="PTHR14614">
    <property type="entry name" value="HEPATOCELLULAR CARCINOMA-ASSOCIATED ANTIGEN"/>
    <property type="match status" value="1"/>
</dbReference>
<evidence type="ECO:0008006" key="3">
    <source>
        <dbReference type="Google" id="ProtNLM"/>
    </source>
</evidence>
<name>A0A409VBZ6_9AGAR</name>
<accession>A0A409VBZ6</accession>
<organism evidence="1 2">
    <name type="scientific">Gymnopilus dilepis</name>
    <dbReference type="NCBI Taxonomy" id="231916"/>
    <lineage>
        <taxon>Eukaryota</taxon>
        <taxon>Fungi</taxon>
        <taxon>Dikarya</taxon>
        <taxon>Basidiomycota</taxon>
        <taxon>Agaricomycotina</taxon>
        <taxon>Agaricomycetes</taxon>
        <taxon>Agaricomycetidae</taxon>
        <taxon>Agaricales</taxon>
        <taxon>Agaricineae</taxon>
        <taxon>Hymenogastraceae</taxon>
        <taxon>Gymnopilus</taxon>
    </lineage>
</organism>
<dbReference type="InParanoid" id="A0A409VBZ6"/>
<dbReference type="InterPro" id="IPR029063">
    <property type="entry name" value="SAM-dependent_MTases_sf"/>
</dbReference>
<comment type="caution">
    <text evidence="1">The sequence shown here is derived from an EMBL/GenBank/DDBJ whole genome shotgun (WGS) entry which is preliminary data.</text>
</comment>
<dbReference type="STRING" id="231916.A0A409VBZ6"/>
<proteinExistence type="predicted"/>
<dbReference type="SUPFAM" id="SSF53335">
    <property type="entry name" value="S-adenosyl-L-methionine-dependent methyltransferases"/>
    <property type="match status" value="1"/>
</dbReference>
<dbReference type="GO" id="GO:0008757">
    <property type="term" value="F:S-adenosylmethionine-dependent methyltransferase activity"/>
    <property type="evidence" value="ECO:0007669"/>
    <property type="project" value="UniProtKB-ARBA"/>
</dbReference>
<dbReference type="EMBL" id="NHYE01005665">
    <property type="protein sequence ID" value="PPQ64564.1"/>
    <property type="molecule type" value="Genomic_DNA"/>
</dbReference>
<dbReference type="PANTHER" id="PTHR14614:SF161">
    <property type="match status" value="1"/>
</dbReference>
<dbReference type="InterPro" id="IPR019410">
    <property type="entry name" value="Methyltransf_16"/>
</dbReference>
<dbReference type="OrthoDB" id="413520at2759"/>
<dbReference type="AlphaFoldDB" id="A0A409VBZ6"/>